<evidence type="ECO:0000313" key="8">
    <source>
        <dbReference type="Proteomes" id="UP001497512"/>
    </source>
</evidence>
<evidence type="ECO:0000256" key="1">
    <source>
        <dbReference type="ARBA" id="ARBA00004167"/>
    </source>
</evidence>
<protein>
    <recommendedName>
        <fullName evidence="6">Late embryogenesis abundant protein LEA-2 subgroup domain-containing protein</fullName>
    </recommendedName>
</protein>
<evidence type="ECO:0000256" key="4">
    <source>
        <dbReference type="ARBA" id="ARBA00023136"/>
    </source>
</evidence>
<evidence type="ECO:0000256" key="5">
    <source>
        <dbReference type="SAM" id="Phobius"/>
    </source>
</evidence>
<dbReference type="Proteomes" id="UP001497512">
    <property type="component" value="Chromosome 4"/>
</dbReference>
<keyword evidence="4 5" id="KW-0472">Membrane</keyword>
<reference evidence="7" key="1">
    <citation type="submission" date="2024-02" db="EMBL/GenBank/DDBJ databases">
        <authorList>
            <consortium name="ELIXIR-Norway"/>
            <consortium name="Elixir Norway"/>
        </authorList>
    </citation>
    <scope>NUCLEOTIDE SEQUENCE</scope>
</reference>
<sequence>MSAQVYPFAGSPAMSYVPQQNYDKQKMNGAAVGPIPPPATYRPPIHRQKPGCCRLFCSLLFCFFVTILALFGITILVMWLVLRPHVPSYSLQNIEFHSFNLTEQQNAYSLNSDVLYTLEASNPNKRIGIQYDEIDIYTFYAGDELGQSSIPAFYQGHRNTTILTSELKLVNATLSQSAGTILQSSIQSTTLVSLQIRVDVRARMKFGSYTSFHFWVHSICDVQFYPPTATTPASVTSKSCGHTR</sequence>
<keyword evidence="8" id="KW-1185">Reference proteome</keyword>
<dbReference type="Pfam" id="PF03168">
    <property type="entry name" value="LEA_2"/>
    <property type="match status" value="1"/>
</dbReference>
<evidence type="ECO:0000259" key="6">
    <source>
        <dbReference type="Pfam" id="PF03168"/>
    </source>
</evidence>
<dbReference type="PANTHER" id="PTHR31234">
    <property type="entry name" value="LATE EMBRYOGENESIS ABUNDANT (LEA) HYDROXYPROLINE-RICH GLYCOPROTEIN FAMILY"/>
    <property type="match status" value="1"/>
</dbReference>
<evidence type="ECO:0000313" key="7">
    <source>
        <dbReference type="EMBL" id="CAK9224497.1"/>
    </source>
</evidence>
<gene>
    <name evidence="7" type="ORF">CSSPTR1EN2_LOCUS17361</name>
</gene>
<evidence type="ECO:0000256" key="2">
    <source>
        <dbReference type="ARBA" id="ARBA00022692"/>
    </source>
</evidence>
<comment type="subcellular location">
    <subcellularLocation>
        <location evidence="1">Membrane</location>
        <topology evidence="1">Single-pass membrane protein</topology>
    </subcellularLocation>
</comment>
<organism evidence="7 8">
    <name type="scientific">Sphagnum troendelagicum</name>
    <dbReference type="NCBI Taxonomy" id="128251"/>
    <lineage>
        <taxon>Eukaryota</taxon>
        <taxon>Viridiplantae</taxon>
        <taxon>Streptophyta</taxon>
        <taxon>Embryophyta</taxon>
        <taxon>Bryophyta</taxon>
        <taxon>Sphagnophytina</taxon>
        <taxon>Sphagnopsida</taxon>
        <taxon>Sphagnales</taxon>
        <taxon>Sphagnaceae</taxon>
        <taxon>Sphagnum</taxon>
    </lineage>
</organism>
<feature type="transmembrane region" description="Helical" evidence="5">
    <location>
        <begin position="55"/>
        <end position="82"/>
    </location>
</feature>
<keyword evidence="3 5" id="KW-1133">Transmembrane helix</keyword>
<feature type="domain" description="Late embryogenesis abundant protein LEA-2 subgroup" evidence="6">
    <location>
        <begin position="117"/>
        <end position="216"/>
    </location>
</feature>
<accession>A0ABP0ULU7</accession>
<name>A0ABP0ULU7_9BRYO</name>
<dbReference type="EMBL" id="OZ019896">
    <property type="protein sequence ID" value="CAK9224497.1"/>
    <property type="molecule type" value="Genomic_DNA"/>
</dbReference>
<evidence type="ECO:0000256" key="3">
    <source>
        <dbReference type="ARBA" id="ARBA00022989"/>
    </source>
</evidence>
<dbReference type="InterPro" id="IPR004864">
    <property type="entry name" value="LEA_2"/>
</dbReference>
<proteinExistence type="predicted"/>
<dbReference type="PANTHER" id="PTHR31234:SF2">
    <property type="entry name" value="OS05G0199100 PROTEIN"/>
    <property type="match status" value="1"/>
</dbReference>
<keyword evidence="2 5" id="KW-0812">Transmembrane</keyword>
<dbReference type="InterPro" id="IPR044839">
    <property type="entry name" value="NDR1-like"/>
</dbReference>